<name>A0A840I1P4_9PROT</name>
<evidence type="ECO:0000256" key="5">
    <source>
        <dbReference type="ARBA" id="ARBA00022833"/>
    </source>
</evidence>
<dbReference type="InterPro" id="IPR036866">
    <property type="entry name" value="RibonucZ/Hydroxyglut_hydro"/>
</dbReference>
<evidence type="ECO:0000256" key="4">
    <source>
        <dbReference type="ARBA" id="ARBA00022801"/>
    </source>
</evidence>
<comment type="similarity">
    <text evidence="2">Belongs to the metallo-beta-lactamase superfamily.</text>
</comment>
<dbReference type="PROSITE" id="PS51257">
    <property type="entry name" value="PROKAR_LIPOPROTEIN"/>
    <property type="match status" value="1"/>
</dbReference>
<keyword evidence="3" id="KW-0479">Metal-binding</keyword>
<dbReference type="GO" id="GO:0016787">
    <property type="term" value="F:hydrolase activity"/>
    <property type="evidence" value="ECO:0007669"/>
    <property type="project" value="UniProtKB-KW"/>
</dbReference>
<comment type="cofactor">
    <cofactor evidence="1">
        <name>Zn(2+)</name>
        <dbReference type="ChEBI" id="CHEBI:29105"/>
    </cofactor>
</comment>
<evidence type="ECO:0000313" key="8">
    <source>
        <dbReference type="Proteomes" id="UP000563524"/>
    </source>
</evidence>
<dbReference type="Proteomes" id="UP000563524">
    <property type="component" value="Unassembled WGS sequence"/>
</dbReference>
<keyword evidence="4 7" id="KW-0378">Hydrolase</keyword>
<keyword evidence="8" id="KW-1185">Reference proteome</keyword>
<gene>
    <name evidence="7" type="ORF">GGQ59_000662</name>
</gene>
<keyword evidence="5" id="KW-0862">Zinc</keyword>
<dbReference type="RefSeq" id="WP_183815781.1">
    <property type="nucleotide sequence ID" value="NZ_JACHOB010000001.1"/>
</dbReference>
<dbReference type="PANTHER" id="PTHR42978:SF2">
    <property type="entry name" value="102 KBASES UNSTABLE REGION: FROM 1 TO 119443"/>
    <property type="match status" value="1"/>
</dbReference>
<accession>A0A840I1P4</accession>
<evidence type="ECO:0000256" key="3">
    <source>
        <dbReference type="ARBA" id="ARBA00022723"/>
    </source>
</evidence>
<dbReference type="Pfam" id="PF00753">
    <property type="entry name" value="Lactamase_B"/>
    <property type="match status" value="1"/>
</dbReference>
<organism evidence="7 8">
    <name type="scientific">Parvularcula dongshanensis</name>
    <dbReference type="NCBI Taxonomy" id="1173995"/>
    <lineage>
        <taxon>Bacteria</taxon>
        <taxon>Pseudomonadati</taxon>
        <taxon>Pseudomonadota</taxon>
        <taxon>Alphaproteobacteria</taxon>
        <taxon>Parvularculales</taxon>
        <taxon>Parvularculaceae</taxon>
        <taxon>Parvularcula</taxon>
    </lineage>
</organism>
<evidence type="ECO:0000256" key="1">
    <source>
        <dbReference type="ARBA" id="ARBA00001947"/>
    </source>
</evidence>
<sequence>MIRRSLPVLLLLAACASENEGSMPAEAAAPKEAAPASLTLTALDCGTIEALDLGIFDVGGAYDGQTDTLADSCWLIEHEDGTLLWDLGLPAGLVEGGPMTDGPFRVSLTRTLADQLAERGVTPDFVAISHSHFDHVGQPEAAEGAVWLAQRDEREAMEEAAAADETGSLATLLAFETESFDGERDVFGDGRVKIIEMRGHTPGHSVLWVDLAETGPVLLAGDLYHLDRARELRTVPTFNSSEAETRASMAAFEALAQETGARVIIQHEDADVAPLYGTTLR</sequence>
<evidence type="ECO:0000313" key="7">
    <source>
        <dbReference type="EMBL" id="MBB4658162.1"/>
    </source>
</evidence>
<dbReference type="Gene3D" id="3.60.15.10">
    <property type="entry name" value="Ribonuclease Z/Hydroxyacylglutathione hydrolase-like"/>
    <property type="match status" value="1"/>
</dbReference>
<protein>
    <submittedName>
        <fullName evidence="7">Glyoxylase-like metal-dependent hydrolase (Beta-lactamase superfamily II)</fullName>
    </submittedName>
</protein>
<reference evidence="7 8" key="1">
    <citation type="submission" date="2020-08" db="EMBL/GenBank/DDBJ databases">
        <title>Genomic Encyclopedia of Type Strains, Phase IV (KMG-IV): sequencing the most valuable type-strain genomes for metagenomic binning, comparative biology and taxonomic classification.</title>
        <authorList>
            <person name="Goeker M."/>
        </authorList>
    </citation>
    <scope>NUCLEOTIDE SEQUENCE [LARGE SCALE GENOMIC DNA]</scope>
    <source>
        <strain evidence="7 8">DSM 102850</strain>
    </source>
</reference>
<dbReference type="EMBL" id="JACHOB010000001">
    <property type="protein sequence ID" value="MBB4658162.1"/>
    <property type="molecule type" value="Genomic_DNA"/>
</dbReference>
<comment type="caution">
    <text evidence="7">The sequence shown here is derived from an EMBL/GenBank/DDBJ whole genome shotgun (WGS) entry which is preliminary data.</text>
</comment>
<evidence type="ECO:0000259" key="6">
    <source>
        <dbReference type="SMART" id="SM00849"/>
    </source>
</evidence>
<dbReference type="PANTHER" id="PTHR42978">
    <property type="entry name" value="QUORUM-QUENCHING LACTONASE YTNP-RELATED-RELATED"/>
    <property type="match status" value="1"/>
</dbReference>
<evidence type="ECO:0000256" key="2">
    <source>
        <dbReference type="ARBA" id="ARBA00007749"/>
    </source>
</evidence>
<proteinExistence type="inferred from homology"/>
<dbReference type="CDD" id="cd07729">
    <property type="entry name" value="AHL_lactonase_MBL-fold"/>
    <property type="match status" value="1"/>
</dbReference>
<dbReference type="SUPFAM" id="SSF56281">
    <property type="entry name" value="Metallo-hydrolase/oxidoreductase"/>
    <property type="match status" value="1"/>
</dbReference>
<dbReference type="AlphaFoldDB" id="A0A840I1P4"/>
<dbReference type="SMART" id="SM00849">
    <property type="entry name" value="Lactamase_B"/>
    <property type="match status" value="1"/>
</dbReference>
<feature type="domain" description="Metallo-beta-lactamase" evidence="6">
    <location>
        <begin position="70"/>
        <end position="267"/>
    </location>
</feature>
<dbReference type="InterPro" id="IPR001279">
    <property type="entry name" value="Metallo-B-lactamas"/>
</dbReference>
<dbReference type="InterPro" id="IPR051013">
    <property type="entry name" value="MBL_superfamily_lactonases"/>
</dbReference>
<dbReference type="GO" id="GO:0046872">
    <property type="term" value="F:metal ion binding"/>
    <property type="evidence" value="ECO:0007669"/>
    <property type="project" value="UniProtKB-KW"/>
</dbReference>